<dbReference type="EMBL" id="AP019782">
    <property type="protein sequence ID" value="BBL71486.1"/>
    <property type="molecule type" value="Genomic_DNA"/>
</dbReference>
<evidence type="ECO:0000313" key="1">
    <source>
        <dbReference type="EMBL" id="BBL71486.1"/>
    </source>
</evidence>
<reference evidence="1" key="1">
    <citation type="submission" date="2019-06" db="EMBL/GenBank/DDBJ databases">
        <title>Complete genome sequence of Methylogaea oryzae strain JCM16910.</title>
        <authorList>
            <person name="Asakawa S."/>
        </authorList>
    </citation>
    <scope>NUCLEOTIDE SEQUENCE</scope>
    <source>
        <strain evidence="1">E10</strain>
    </source>
</reference>
<accession>A0A8D5AIL6</accession>
<dbReference type="Proteomes" id="UP000824988">
    <property type="component" value="Chromosome"/>
</dbReference>
<name>A0A8D5AIL6_9GAMM</name>
<dbReference type="Pfam" id="PF10975">
    <property type="entry name" value="DUF2802"/>
    <property type="match status" value="1"/>
</dbReference>
<dbReference type="InterPro" id="IPR021244">
    <property type="entry name" value="DUF2802"/>
</dbReference>
<keyword evidence="2" id="KW-1185">Reference proteome</keyword>
<dbReference type="RefSeq" id="WP_054773334.1">
    <property type="nucleotide sequence ID" value="NZ_AP019782.1"/>
</dbReference>
<evidence type="ECO:0000313" key="2">
    <source>
        <dbReference type="Proteomes" id="UP000824988"/>
    </source>
</evidence>
<gene>
    <name evidence="1" type="ORF">MoryE10_20920</name>
</gene>
<dbReference type="KEGG" id="moz:MoryE10_20920"/>
<organism evidence="1 2">
    <name type="scientific">Methylogaea oryzae</name>
    <dbReference type="NCBI Taxonomy" id="1295382"/>
    <lineage>
        <taxon>Bacteria</taxon>
        <taxon>Pseudomonadati</taxon>
        <taxon>Pseudomonadota</taxon>
        <taxon>Gammaproteobacteria</taxon>
        <taxon>Methylococcales</taxon>
        <taxon>Methylococcaceae</taxon>
        <taxon>Methylogaea</taxon>
    </lineage>
</organism>
<evidence type="ECO:0008006" key="3">
    <source>
        <dbReference type="Google" id="ProtNLM"/>
    </source>
</evidence>
<dbReference type="AlphaFoldDB" id="A0A8D5AIL6"/>
<protein>
    <recommendedName>
        <fullName evidence="3">DUF2802 domain-containing protein</fullName>
    </recommendedName>
</protein>
<proteinExistence type="predicted"/>
<sequence>MALLVLASALVICFRRVTLLRGEVDTLTRRLSGQSDDIAGLCSAALSVDQRLGHDEKRLGELFDWMESQRTQEKLNQPYHSAISLIKRGADEAQLVSECGVSREEAALLLRLHGGASTDGPG</sequence>